<dbReference type="PANTHER" id="PTHR31072">
    <property type="entry name" value="TRANSCRIPTION FACTOR TCP4-RELATED"/>
    <property type="match status" value="1"/>
</dbReference>
<dbReference type="PANTHER" id="PTHR31072:SF170">
    <property type="entry name" value="TRANSCRIPTION FACTOR TCP15-RELATED"/>
    <property type="match status" value="1"/>
</dbReference>
<evidence type="ECO:0000256" key="3">
    <source>
        <dbReference type="ARBA" id="ARBA00023125"/>
    </source>
</evidence>
<name>A0A5J5C8N5_9ASTE</name>
<sequence length="180" mass="19998">MSNMNSEVIGLEAFLCNSSRKQPTSHSPSMPTELKPNNRSQKPSKDRHVKVNGRDRRIRLPLECAQRIFQLTRQLGHRNSGQTIEWLLHQAEPAINSVLGNTTNSTFAPTHASSSTSMMSLITPYEANVAALQLPENQQASDHAFGAVSRSEPASFDFFLDTDFDMGFLANETVVTTYET</sequence>
<evidence type="ECO:0000256" key="6">
    <source>
        <dbReference type="SAM" id="MobiDB-lite"/>
    </source>
</evidence>
<evidence type="ECO:0000256" key="2">
    <source>
        <dbReference type="ARBA" id="ARBA00023015"/>
    </source>
</evidence>
<proteinExistence type="predicted"/>
<dbReference type="PROSITE" id="PS51369">
    <property type="entry name" value="TCP"/>
    <property type="match status" value="1"/>
</dbReference>
<comment type="subcellular location">
    <subcellularLocation>
        <location evidence="1">Nucleus</location>
    </subcellularLocation>
</comment>
<dbReference type="OrthoDB" id="1911901at2759"/>
<dbReference type="AlphaFoldDB" id="A0A5J5C8N5"/>
<keyword evidence="2" id="KW-0805">Transcription regulation</keyword>
<dbReference type="GO" id="GO:0003700">
    <property type="term" value="F:DNA-binding transcription factor activity"/>
    <property type="evidence" value="ECO:0007669"/>
    <property type="project" value="InterPro"/>
</dbReference>
<keyword evidence="5" id="KW-0539">Nucleus</keyword>
<evidence type="ECO:0000259" key="7">
    <source>
        <dbReference type="PROSITE" id="PS51369"/>
    </source>
</evidence>
<protein>
    <recommendedName>
        <fullName evidence="7">TCP domain-containing protein</fullName>
    </recommendedName>
</protein>
<dbReference type="GO" id="GO:0043565">
    <property type="term" value="F:sequence-specific DNA binding"/>
    <property type="evidence" value="ECO:0007669"/>
    <property type="project" value="TreeGrafter"/>
</dbReference>
<keyword evidence="9" id="KW-1185">Reference proteome</keyword>
<feature type="domain" description="TCP" evidence="7">
    <location>
        <begin position="44"/>
        <end position="98"/>
    </location>
</feature>
<keyword evidence="3" id="KW-0238">DNA-binding</keyword>
<evidence type="ECO:0000313" key="8">
    <source>
        <dbReference type="EMBL" id="KAA8550357.1"/>
    </source>
</evidence>
<dbReference type="EMBL" id="CM018031">
    <property type="protein sequence ID" value="KAA8550357.1"/>
    <property type="molecule type" value="Genomic_DNA"/>
</dbReference>
<keyword evidence="4" id="KW-0804">Transcription</keyword>
<evidence type="ECO:0000313" key="9">
    <source>
        <dbReference type="Proteomes" id="UP000325577"/>
    </source>
</evidence>
<organism evidence="8 9">
    <name type="scientific">Nyssa sinensis</name>
    <dbReference type="NCBI Taxonomy" id="561372"/>
    <lineage>
        <taxon>Eukaryota</taxon>
        <taxon>Viridiplantae</taxon>
        <taxon>Streptophyta</taxon>
        <taxon>Embryophyta</taxon>
        <taxon>Tracheophyta</taxon>
        <taxon>Spermatophyta</taxon>
        <taxon>Magnoliopsida</taxon>
        <taxon>eudicotyledons</taxon>
        <taxon>Gunneridae</taxon>
        <taxon>Pentapetalae</taxon>
        <taxon>asterids</taxon>
        <taxon>Cornales</taxon>
        <taxon>Nyssaceae</taxon>
        <taxon>Nyssa</taxon>
    </lineage>
</organism>
<accession>A0A5J5C8N5</accession>
<dbReference type="InterPro" id="IPR017887">
    <property type="entry name" value="TF_TCP_subgr"/>
</dbReference>
<feature type="region of interest" description="Disordered" evidence="6">
    <location>
        <begin position="16"/>
        <end position="54"/>
    </location>
</feature>
<feature type="compositionally biased region" description="Polar residues" evidence="6">
    <location>
        <begin position="16"/>
        <end position="41"/>
    </location>
</feature>
<evidence type="ECO:0000256" key="4">
    <source>
        <dbReference type="ARBA" id="ARBA00023163"/>
    </source>
</evidence>
<dbReference type="GO" id="GO:0005634">
    <property type="term" value="C:nucleus"/>
    <property type="evidence" value="ECO:0007669"/>
    <property type="project" value="UniProtKB-SubCell"/>
</dbReference>
<evidence type="ECO:0000256" key="5">
    <source>
        <dbReference type="ARBA" id="ARBA00023242"/>
    </source>
</evidence>
<reference evidence="8 9" key="1">
    <citation type="submission" date="2019-09" db="EMBL/GenBank/DDBJ databases">
        <title>A chromosome-level genome assembly of the Chinese tupelo Nyssa sinensis.</title>
        <authorList>
            <person name="Yang X."/>
            <person name="Kang M."/>
            <person name="Yang Y."/>
            <person name="Xiong H."/>
            <person name="Wang M."/>
            <person name="Zhang Z."/>
            <person name="Wang Z."/>
            <person name="Wu H."/>
            <person name="Ma T."/>
            <person name="Liu J."/>
            <person name="Xi Z."/>
        </authorList>
    </citation>
    <scope>NUCLEOTIDE SEQUENCE [LARGE SCALE GENOMIC DNA]</scope>
    <source>
        <strain evidence="8">J267</strain>
        <tissue evidence="8">Leaf</tissue>
    </source>
</reference>
<dbReference type="Pfam" id="PF03634">
    <property type="entry name" value="TCP"/>
    <property type="match status" value="1"/>
</dbReference>
<dbReference type="Proteomes" id="UP000325577">
    <property type="component" value="Linkage Group LG0"/>
</dbReference>
<evidence type="ECO:0000256" key="1">
    <source>
        <dbReference type="ARBA" id="ARBA00004123"/>
    </source>
</evidence>
<gene>
    <name evidence="8" type="ORF">F0562_002041</name>
</gene>
<dbReference type="InterPro" id="IPR005333">
    <property type="entry name" value="Transcription_factor_TCP"/>
</dbReference>